<evidence type="ECO:0000313" key="9">
    <source>
        <dbReference type="EMBL" id="MRG96460.1"/>
    </source>
</evidence>
<dbReference type="InterPro" id="IPR003400">
    <property type="entry name" value="ExbD"/>
</dbReference>
<evidence type="ECO:0000256" key="4">
    <source>
        <dbReference type="ARBA" id="ARBA00022692"/>
    </source>
</evidence>
<dbReference type="Pfam" id="PF02472">
    <property type="entry name" value="ExbD"/>
    <property type="match status" value="1"/>
</dbReference>
<keyword evidence="8" id="KW-0732">Signal</keyword>
<evidence type="ECO:0008006" key="11">
    <source>
        <dbReference type="Google" id="ProtNLM"/>
    </source>
</evidence>
<reference evidence="9 10" key="1">
    <citation type="submission" date="2019-10" db="EMBL/GenBank/DDBJ databases">
        <title>A soil myxobacterium in the family Polyangiaceae.</title>
        <authorList>
            <person name="Li Y."/>
            <person name="Wang J."/>
        </authorList>
    </citation>
    <scope>NUCLEOTIDE SEQUENCE [LARGE SCALE GENOMIC DNA]</scope>
    <source>
        <strain evidence="9 10">DSM 14734</strain>
    </source>
</reference>
<keyword evidence="3" id="KW-1003">Cell membrane</keyword>
<evidence type="ECO:0000256" key="1">
    <source>
        <dbReference type="ARBA" id="ARBA00004162"/>
    </source>
</evidence>
<dbReference type="GO" id="GO:0005886">
    <property type="term" value="C:plasma membrane"/>
    <property type="evidence" value="ECO:0007669"/>
    <property type="project" value="UniProtKB-SubCell"/>
</dbReference>
<dbReference type="EMBL" id="WJIE01000011">
    <property type="protein sequence ID" value="MRG96460.1"/>
    <property type="molecule type" value="Genomic_DNA"/>
</dbReference>
<evidence type="ECO:0000256" key="6">
    <source>
        <dbReference type="ARBA" id="ARBA00023136"/>
    </source>
</evidence>
<keyword evidence="5" id="KW-1133">Transmembrane helix</keyword>
<keyword evidence="4 7" id="KW-0812">Transmembrane</keyword>
<evidence type="ECO:0000256" key="3">
    <source>
        <dbReference type="ARBA" id="ARBA00022475"/>
    </source>
</evidence>
<keyword evidence="10" id="KW-1185">Reference proteome</keyword>
<keyword evidence="6" id="KW-0472">Membrane</keyword>
<feature type="chain" id="PRO_5027011496" description="TonB C-terminal domain-containing protein" evidence="8">
    <location>
        <begin position="21"/>
        <end position="228"/>
    </location>
</feature>
<comment type="subcellular location">
    <subcellularLocation>
        <location evidence="1">Cell membrane</location>
        <topology evidence="1">Single-pass membrane protein</topology>
    </subcellularLocation>
    <subcellularLocation>
        <location evidence="7">Cell membrane</location>
        <topology evidence="7">Single-pass type II membrane protein</topology>
    </subcellularLocation>
</comment>
<keyword evidence="7" id="KW-0653">Protein transport</keyword>
<dbReference type="Proteomes" id="UP000440224">
    <property type="component" value="Unassembled WGS sequence"/>
</dbReference>
<keyword evidence="7" id="KW-0813">Transport</keyword>
<evidence type="ECO:0000313" key="10">
    <source>
        <dbReference type="Proteomes" id="UP000440224"/>
    </source>
</evidence>
<proteinExistence type="inferred from homology"/>
<organism evidence="9 10">
    <name type="scientific">Polyangium spumosum</name>
    <dbReference type="NCBI Taxonomy" id="889282"/>
    <lineage>
        <taxon>Bacteria</taxon>
        <taxon>Pseudomonadati</taxon>
        <taxon>Myxococcota</taxon>
        <taxon>Polyangia</taxon>
        <taxon>Polyangiales</taxon>
        <taxon>Polyangiaceae</taxon>
        <taxon>Polyangium</taxon>
    </lineage>
</organism>
<evidence type="ECO:0000256" key="7">
    <source>
        <dbReference type="RuleBase" id="RU003879"/>
    </source>
</evidence>
<comment type="caution">
    <text evidence="9">The sequence shown here is derived from an EMBL/GenBank/DDBJ whole genome shotgun (WGS) entry which is preliminary data.</text>
</comment>
<evidence type="ECO:0000256" key="2">
    <source>
        <dbReference type="ARBA" id="ARBA00005811"/>
    </source>
</evidence>
<gene>
    <name evidence="9" type="ORF">GF068_31725</name>
</gene>
<sequence>MRITSLLLLLPCLAACQASAPTPPVQPLPVPTLKVVPAVPYDLPRAAEWADVVMVSNVGLDANGAMTLDGKPISSDDAFRRAATRAREQTPDLRILIHADARVPWRYVVHVMTLLKQSGIQRFAFGVVKPSTGALALGSPPPAAPNAWDCPFPKAADAAEIDEATVVLTVAVSAEGAAEWVQIKSDPGHGFGMAAAQCAMLRRYAPGRDDEGRPKAAVTPPIRVRFMR</sequence>
<protein>
    <recommendedName>
        <fullName evidence="11">TonB C-terminal domain-containing protein</fullName>
    </recommendedName>
</protein>
<feature type="signal peptide" evidence="8">
    <location>
        <begin position="1"/>
        <end position="20"/>
    </location>
</feature>
<evidence type="ECO:0000256" key="5">
    <source>
        <dbReference type="ARBA" id="ARBA00022989"/>
    </source>
</evidence>
<accession>A0A6N7Q0Z8</accession>
<dbReference type="AlphaFoldDB" id="A0A6N7Q0Z8"/>
<name>A0A6N7Q0Z8_9BACT</name>
<comment type="similarity">
    <text evidence="2 7">Belongs to the ExbD/TolR family.</text>
</comment>
<dbReference type="GO" id="GO:0022857">
    <property type="term" value="F:transmembrane transporter activity"/>
    <property type="evidence" value="ECO:0007669"/>
    <property type="project" value="InterPro"/>
</dbReference>
<evidence type="ECO:0000256" key="8">
    <source>
        <dbReference type="SAM" id="SignalP"/>
    </source>
</evidence>
<dbReference type="Gene3D" id="3.30.420.270">
    <property type="match status" value="1"/>
</dbReference>
<dbReference type="GO" id="GO:0015031">
    <property type="term" value="P:protein transport"/>
    <property type="evidence" value="ECO:0007669"/>
    <property type="project" value="UniProtKB-KW"/>
</dbReference>